<sequence>MYCKSSPVSVILWAMILITCFFCVPDCHAQKLLDKRITVSVKAKPVAEVLKLIGQQGQFAFSYNSDIIPGDSVVSISMSAQVRQVLDRLLLGKYLYKDTGNYIIIQKAPPERYAYISGVVVDGETQEAVDYASVYSREHLISALTDADGSFKLRLRHHQFPVTLTISKIGYADTSVVLHSETDAGMKISIHQKSIDLDTLTITNGSDSRFWLARLLVSSRLRAQSRNITRFFVTSPFQVGLTPGLSTHGKMASQITNKVSLNVYGSYTAGVNGVELSGLFNISRKDVRYLQMANMFNIVSGNMKGVQIAGISNVTQGNASGTQLSGLGNVSGGTVRGVQLAFLFNYAKNLRGVQVALVNLADSSSGYSVGLLNIVKKGSGAIAVFASEMVPWNVAWKTGNKKLYNIFNMGASMDRTKKAFLFGLGLGHESALSSTLRLNTEITFQKGYLGDWDKCAAIYQLHTGLNLKLAKRLSLIGGPSFSVFQSEQKEFRAGYQSFSDKGFFHFNTGHQVQGWLGWRGGLSWNYGRR</sequence>
<proteinExistence type="predicted"/>
<name>A0A916JCM9_9BACT</name>
<reference evidence="1" key="1">
    <citation type="submission" date="2021-04" db="EMBL/GenBank/DDBJ databases">
        <authorList>
            <person name="Rodrigo-Torres L."/>
            <person name="Arahal R. D."/>
            <person name="Lucena T."/>
        </authorList>
    </citation>
    <scope>NUCLEOTIDE SEQUENCE</scope>
    <source>
        <strain evidence="1">CECT 9275</strain>
    </source>
</reference>
<evidence type="ECO:0008006" key="3">
    <source>
        <dbReference type="Google" id="ProtNLM"/>
    </source>
</evidence>
<dbReference type="SUPFAM" id="SSF49464">
    <property type="entry name" value="Carboxypeptidase regulatory domain-like"/>
    <property type="match status" value="1"/>
</dbReference>
<organism evidence="1 2">
    <name type="scientific">Dyadobacter helix</name>
    <dbReference type="NCBI Taxonomy" id="2822344"/>
    <lineage>
        <taxon>Bacteria</taxon>
        <taxon>Pseudomonadati</taxon>
        <taxon>Bacteroidota</taxon>
        <taxon>Cytophagia</taxon>
        <taxon>Cytophagales</taxon>
        <taxon>Spirosomataceae</taxon>
        <taxon>Dyadobacter</taxon>
    </lineage>
</organism>
<evidence type="ECO:0000313" key="2">
    <source>
        <dbReference type="Proteomes" id="UP000680038"/>
    </source>
</evidence>
<dbReference type="Pfam" id="PF13715">
    <property type="entry name" value="CarbopepD_reg_2"/>
    <property type="match status" value="1"/>
</dbReference>
<dbReference type="InterPro" id="IPR008969">
    <property type="entry name" value="CarboxyPept-like_regulatory"/>
</dbReference>
<dbReference type="Proteomes" id="UP000680038">
    <property type="component" value="Unassembled WGS sequence"/>
</dbReference>
<keyword evidence="2" id="KW-1185">Reference proteome</keyword>
<evidence type="ECO:0000313" key="1">
    <source>
        <dbReference type="EMBL" id="CAG5003201.1"/>
    </source>
</evidence>
<comment type="caution">
    <text evidence="1">The sequence shown here is derived from an EMBL/GenBank/DDBJ whole genome shotgun (WGS) entry which is preliminary data.</text>
</comment>
<gene>
    <name evidence="1" type="ORF">DYBT9275_03095</name>
</gene>
<accession>A0A916JCM9</accession>
<dbReference type="Gene3D" id="2.60.40.1120">
    <property type="entry name" value="Carboxypeptidase-like, regulatory domain"/>
    <property type="match status" value="1"/>
</dbReference>
<protein>
    <recommendedName>
        <fullName evidence="3">Carboxypeptidase-like regulatory domain-containing protein</fullName>
    </recommendedName>
</protein>
<dbReference type="AlphaFoldDB" id="A0A916JCM9"/>
<dbReference type="EMBL" id="CAJRAF010000002">
    <property type="protein sequence ID" value="CAG5003201.1"/>
    <property type="molecule type" value="Genomic_DNA"/>
</dbReference>